<accession>A0ABQ9IN66</accession>
<evidence type="ECO:0000313" key="2">
    <source>
        <dbReference type="EMBL" id="KAJ8898125.1"/>
    </source>
</evidence>
<feature type="region of interest" description="Disordered" evidence="1">
    <location>
        <begin position="559"/>
        <end position="596"/>
    </location>
</feature>
<name>A0ABQ9IN66_9NEOP</name>
<proteinExistence type="predicted"/>
<dbReference type="Gene3D" id="3.30.420.10">
    <property type="entry name" value="Ribonuclease H-like superfamily/Ribonuclease H"/>
    <property type="match status" value="1"/>
</dbReference>
<keyword evidence="3" id="KW-1185">Reference proteome</keyword>
<feature type="compositionally biased region" description="Basic and acidic residues" evidence="1">
    <location>
        <begin position="578"/>
        <end position="596"/>
    </location>
</feature>
<sequence length="812" mass="90415">MKEETNPTQPSQKSGAVLHRQLLYLNLKRDGLLGDGLWCCVEQWDSYRLFTVYLKSARFIVNKLYPAVDAWSRPTLPGRLPICRVAGRVAFLASVGVPSPSPSGWPAVSNPRHGASPPLIHSSRRLSPLANQLQTEHKRKTLCLRCESVGVGNSKARRVHKPVEKARVDHGRSSHRATGFKDSTGRRCTPYRNMSRQLGLRMRTPVSYPERDLSSRRPLPLRPEHRQECVTSCQEVATFGLPTSWFSNDSRFCLDTDDRRIRVWSQPRGPRGAPPQRNVSWFLGAISYDSRIPLVAIEGTLTAQRYVQGILRACALPFLVQHDNRILHQGNARLQTARVSLACFQYHNMLPWPARSLDLSPIGNISEQIGRPLRSAATTADLVGQLCHLWQHFPQDIRHMYASMPDQIAASLRAAVAEWLACSPPTKAIRVQSTAGSQNFCMWESCRRVFSGISLFPALSFRRRSILISITLIGSQYHAIYWPCVFRWQTDNTRNKSGDAGHVAVEAISDRLAEVTSLAEQLDAVLCGLQRAEAPNHAAPDMKRILDGTASTAPELRQNARAGETGDPRVNPSNGGVSRHDSRVRKSERAIPRRESNPVPHDIQYSVCGIYNSVSRCVAAIVLRPWLLPLNSLPRVSNVDTSATQLQVACGRLSSAWHDAILLYLAGTSAGLVLFPLPSCRQRASWYQLGFPLVDDRPIMNAVKYRVVSGVVWTDRTMVSSNTELNRTGVLAVVDIGRPISLAADHPPISVSQHRTAFLPTRLAKMAWIEFEVVVRKTPQNSHVSEDCLSATLVGDEREGSRSYWLAAKSTR</sequence>
<feature type="compositionally biased region" description="Basic and acidic residues" evidence="1">
    <location>
        <begin position="161"/>
        <end position="172"/>
    </location>
</feature>
<evidence type="ECO:0000256" key="1">
    <source>
        <dbReference type="SAM" id="MobiDB-lite"/>
    </source>
</evidence>
<protein>
    <submittedName>
        <fullName evidence="2">Uncharacterized protein</fullName>
    </submittedName>
</protein>
<dbReference type="Proteomes" id="UP001159363">
    <property type="component" value="Chromosome 1"/>
</dbReference>
<evidence type="ECO:0000313" key="3">
    <source>
        <dbReference type="Proteomes" id="UP001159363"/>
    </source>
</evidence>
<comment type="caution">
    <text evidence="2">The sequence shown here is derived from an EMBL/GenBank/DDBJ whole genome shotgun (WGS) entry which is preliminary data.</text>
</comment>
<dbReference type="EMBL" id="JARBHB010000001">
    <property type="protein sequence ID" value="KAJ8898125.1"/>
    <property type="molecule type" value="Genomic_DNA"/>
</dbReference>
<gene>
    <name evidence="2" type="ORF">PR048_003485</name>
</gene>
<feature type="region of interest" description="Disordered" evidence="1">
    <location>
        <begin position="155"/>
        <end position="190"/>
    </location>
</feature>
<organism evidence="2 3">
    <name type="scientific">Dryococelus australis</name>
    <dbReference type="NCBI Taxonomy" id="614101"/>
    <lineage>
        <taxon>Eukaryota</taxon>
        <taxon>Metazoa</taxon>
        <taxon>Ecdysozoa</taxon>
        <taxon>Arthropoda</taxon>
        <taxon>Hexapoda</taxon>
        <taxon>Insecta</taxon>
        <taxon>Pterygota</taxon>
        <taxon>Neoptera</taxon>
        <taxon>Polyneoptera</taxon>
        <taxon>Phasmatodea</taxon>
        <taxon>Verophasmatodea</taxon>
        <taxon>Anareolatae</taxon>
        <taxon>Phasmatidae</taxon>
        <taxon>Eurycanthinae</taxon>
        <taxon>Dryococelus</taxon>
    </lineage>
</organism>
<dbReference type="InterPro" id="IPR036397">
    <property type="entry name" value="RNaseH_sf"/>
</dbReference>
<reference evidence="2 3" key="1">
    <citation type="submission" date="2023-02" db="EMBL/GenBank/DDBJ databases">
        <title>LHISI_Scaffold_Assembly.</title>
        <authorList>
            <person name="Stuart O.P."/>
            <person name="Cleave R."/>
            <person name="Magrath M.J.L."/>
            <person name="Mikheyev A.S."/>
        </authorList>
    </citation>
    <scope>NUCLEOTIDE SEQUENCE [LARGE SCALE GENOMIC DNA]</scope>
    <source>
        <strain evidence="2">Daus_M_001</strain>
        <tissue evidence="2">Leg muscle</tissue>
    </source>
</reference>